<accession>A0ABW1WDZ9</accession>
<evidence type="ECO:0000256" key="3">
    <source>
        <dbReference type="ARBA" id="ARBA00022692"/>
    </source>
</evidence>
<proteinExistence type="inferred from homology"/>
<dbReference type="PANTHER" id="PTHR28259">
    <property type="entry name" value="FLUORIDE EXPORT PROTEIN 1-RELATED"/>
    <property type="match status" value="1"/>
</dbReference>
<evidence type="ECO:0000313" key="12">
    <source>
        <dbReference type="Proteomes" id="UP001596267"/>
    </source>
</evidence>
<keyword evidence="3 10" id="KW-0812">Transmembrane</keyword>
<keyword evidence="10" id="KW-0915">Sodium</keyword>
<gene>
    <name evidence="10" type="primary">fluC</name>
    <name evidence="10" type="synonym">crcB</name>
    <name evidence="11" type="ORF">ACFP7A_07730</name>
</gene>
<feature type="binding site" evidence="10">
    <location>
        <position position="74"/>
    </location>
    <ligand>
        <name>Na(+)</name>
        <dbReference type="ChEBI" id="CHEBI:29101"/>
        <note>structural</note>
    </ligand>
</feature>
<comment type="similarity">
    <text evidence="7 10">Belongs to the fluoride channel Fluc/FEX (TC 1.A.43) family.</text>
</comment>
<dbReference type="Pfam" id="PF02537">
    <property type="entry name" value="CRCB"/>
    <property type="match status" value="1"/>
</dbReference>
<dbReference type="Proteomes" id="UP001596267">
    <property type="component" value="Unassembled WGS sequence"/>
</dbReference>
<comment type="function">
    <text evidence="9 10">Fluoride-specific ion channel. Important for reducing fluoride concentration in the cell, thus reducing its toxicity.</text>
</comment>
<comment type="catalytic activity">
    <reaction evidence="8">
        <text>fluoride(in) = fluoride(out)</text>
        <dbReference type="Rhea" id="RHEA:76159"/>
        <dbReference type="ChEBI" id="CHEBI:17051"/>
    </reaction>
    <physiologicalReaction direction="left-to-right" evidence="8">
        <dbReference type="Rhea" id="RHEA:76160"/>
    </physiologicalReaction>
</comment>
<dbReference type="InterPro" id="IPR003691">
    <property type="entry name" value="FluC"/>
</dbReference>
<feature type="transmembrane region" description="Helical" evidence="10">
    <location>
        <begin position="93"/>
        <end position="113"/>
    </location>
</feature>
<keyword evidence="12" id="KW-1185">Reference proteome</keyword>
<keyword evidence="5 10" id="KW-0472">Membrane</keyword>
<comment type="caution">
    <text evidence="11">The sequence shown here is derived from an EMBL/GenBank/DDBJ whole genome shotgun (WGS) entry which is preliminary data.</text>
</comment>
<reference evidence="12" key="1">
    <citation type="journal article" date="2019" name="Int. J. Syst. Evol. Microbiol.">
        <title>The Global Catalogue of Microorganisms (GCM) 10K type strain sequencing project: providing services to taxonomists for standard genome sequencing and annotation.</title>
        <authorList>
            <consortium name="The Broad Institute Genomics Platform"/>
            <consortium name="The Broad Institute Genome Sequencing Center for Infectious Disease"/>
            <person name="Wu L."/>
            <person name="Ma J."/>
        </authorList>
    </citation>
    <scope>NUCLEOTIDE SEQUENCE [LARGE SCALE GENOMIC DNA]</scope>
    <source>
        <strain evidence="12">CCUG 42001</strain>
    </source>
</reference>
<keyword evidence="10" id="KW-0813">Transport</keyword>
<keyword evidence="10" id="KW-0406">Ion transport</keyword>
<keyword evidence="4 10" id="KW-1133">Transmembrane helix</keyword>
<comment type="subcellular location">
    <subcellularLocation>
        <location evidence="1 10">Cell membrane</location>
        <topology evidence="1 10">Multi-pass membrane protein</topology>
    </subcellularLocation>
</comment>
<evidence type="ECO:0000256" key="6">
    <source>
        <dbReference type="ARBA" id="ARBA00023303"/>
    </source>
</evidence>
<sequence length="128" mass="14213">MSYLLLIVFGMLGALSRYFLECLIHPDPLPLATLLINILGCFFITFFAQSSRFFRNLSPQWRGAISTGFIGSFTTLSAFLLEVIHFIQGGNVLIAAVYFALTVSSGLLACWLGDRVSNTLFHLKEEAK</sequence>
<dbReference type="RefSeq" id="WP_253054129.1">
    <property type="nucleotide sequence ID" value="NZ_JAMXWN010000006.1"/>
</dbReference>
<evidence type="ECO:0000256" key="4">
    <source>
        <dbReference type="ARBA" id="ARBA00022989"/>
    </source>
</evidence>
<organism evidence="11 12">
    <name type="scientific">Sporolactobacillus kofuensis</name>
    <dbReference type="NCBI Taxonomy" id="269672"/>
    <lineage>
        <taxon>Bacteria</taxon>
        <taxon>Bacillati</taxon>
        <taxon>Bacillota</taxon>
        <taxon>Bacilli</taxon>
        <taxon>Bacillales</taxon>
        <taxon>Sporolactobacillaceae</taxon>
        <taxon>Sporolactobacillus</taxon>
    </lineage>
</organism>
<comment type="activity regulation">
    <text evidence="10">Na(+) is not transported, but it plays an essential structural role and its presence is essential for fluoride channel function.</text>
</comment>
<evidence type="ECO:0000256" key="2">
    <source>
        <dbReference type="ARBA" id="ARBA00022475"/>
    </source>
</evidence>
<dbReference type="HAMAP" id="MF_00454">
    <property type="entry name" value="FluC"/>
    <property type="match status" value="1"/>
</dbReference>
<feature type="transmembrane region" description="Helical" evidence="10">
    <location>
        <begin position="69"/>
        <end position="87"/>
    </location>
</feature>
<feature type="binding site" evidence="10">
    <location>
        <position position="71"/>
    </location>
    <ligand>
        <name>Na(+)</name>
        <dbReference type="ChEBI" id="CHEBI:29101"/>
        <note>structural</note>
    </ligand>
</feature>
<evidence type="ECO:0000256" key="1">
    <source>
        <dbReference type="ARBA" id="ARBA00004651"/>
    </source>
</evidence>
<feature type="transmembrane region" description="Helical" evidence="10">
    <location>
        <begin position="29"/>
        <end position="48"/>
    </location>
</feature>
<evidence type="ECO:0000256" key="9">
    <source>
        <dbReference type="ARBA" id="ARBA00049940"/>
    </source>
</evidence>
<evidence type="ECO:0000256" key="10">
    <source>
        <dbReference type="HAMAP-Rule" id="MF_00454"/>
    </source>
</evidence>
<keyword evidence="2 10" id="KW-1003">Cell membrane</keyword>
<dbReference type="PANTHER" id="PTHR28259:SF1">
    <property type="entry name" value="FLUORIDE EXPORT PROTEIN 1-RELATED"/>
    <property type="match status" value="1"/>
</dbReference>
<keyword evidence="10" id="KW-0479">Metal-binding</keyword>
<keyword evidence="6 10" id="KW-0407">Ion channel</keyword>
<evidence type="ECO:0000256" key="5">
    <source>
        <dbReference type="ARBA" id="ARBA00023136"/>
    </source>
</evidence>
<evidence type="ECO:0000256" key="8">
    <source>
        <dbReference type="ARBA" id="ARBA00035585"/>
    </source>
</evidence>
<evidence type="ECO:0000313" key="11">
    <source>
        <dbReference type="EMBL" id="MFC6386488.1"/>
    </source>
</evidence>
<name>A0ABW1WDZ9_9BACL</name>
<evidence type="ECO:0000256" key="7">
    <source>
        <dbReference type="ARBA" id="ARBA00035120"/>
    </source>
</evidence>
<dbReference type="EMBL" id="JBHSTQ010000006">
    <property type="protein sequence ID" value="MFC6386488.1"/>
    <property type="molecule type" value="Genomic_DNA"/>
</dbReference>
<protein>
    <recommendedName>
        <fullName evidence="10">Fluoride-specific ion channel FluC</fullName>
    </recommendedName>
</protein>